<proteinExistence type="predicted"/>
<evidence type="ECO:0000256" key="1">
    <source>
        <dbReference type="SAM" id="Phobius"/>
    </source>
</evidence>
<dbReference type="EMBL" id="QGKV02000649">
    <property type="protein sequence ID" value="KAF3575795.1"/>
    <property type="molecule type" value="Genomic_DNA"/>
</dbReference>
<accession>A0ABQ7DER5</accession>
<feature type="transmembrane region" description="Helical" evidence="1">
    <location>
        <begin position="12"/>
        <end position="35"/>
    </location>
</feature>
<dbReference type="Proteomes" id="UP000266723">
    <property type="component" value="Unassembled WGS sequence"/>
</dbReference>
<sequence>MVSSWAAMKRELFTEAFAMLAFSVASLPIIFFVMIGKLYGWYGSYTEATSTISVLNEIYTTATHLLKAALNAVHYGHGGLQLIVVSSVMYILITSESGGKTEQFMNMLPINPSASVRCVEVLGFSHLWCPFSHSGDRILPRMSRLAIVRLYNIHPLYRWTDYVSFCSRGRNNGTVDNNGGDCVEGSVCRVCFE</sequence>
<comment type="caution">
    <text evidence="2">The sequence shown here is derived from an EMBL/GenBank/DDBJ whole genome shotgun (WGS) entry which is preliminary data.</text>
</comment>
<protein>
    <submittedName>
        <fullName evidence="2">Uncharacterized protein</fullName>
    </submittedName>
</protein>
<feature type="transmembrane region" description="Helical" evidence="1">
    <location>
        <begin position="75"/>
        <end position="93"/>
    </location>
</feature>
<organism evidence="2 3">
    <name type="scientific">Brassica cretica</name>
    <name type="common">Mustard</name>
    <dbReference type="NCBI Taxonomy" id="69181"/>
    <lineage>
        <taxon>Eukaryota</taxon>
        <taxon>Viridiplantae</taxon>
        <taxon>Streptophyta</taxon>
        <taxon>Embryophyta</taxon>
        <taxon>Tracheophyta</taxon>
        <taxon>Spermatophyta</taxon>
        <taxon>Magnoliopsida</taxon>
        <taxon>eudicotyledons</taxon>
        <taxon>Gunneridae</taxon>
        <taxon>Pentapetalae</taxon>
        <taxon>rosids</taxon>
        <taxon>malvids</taxon>
        <taxon>Brassicales</taxon>
        <taxon>Brassicaceae</taxon>
        <taxon>Brassiceae</taxon>
        <taxon>Brassica</taxon>
    </lineage>
</organism>
<evidence type="ECO:0000313" key="2">
    <source>
        <dbReference type="EMBL" id="KAF3575795.1"/>
    </source>
</evidence>
<reference evidence="2 3" key="1">
    <citation type="journal article" date="2020" name="BMC Genomics">
        <title>Intraspecific diversification of the crop wild relative Brassica cretica Lam. using demographic model selection.</title>
        <authorList>
            <person name="Kioukis A."/>
            <person name="Michalopoulou V.A."/>
            <person name="Briers L."/>
            <person name="Pirintsos S."/>
            <person name="Studholme D.J."/>
            <person name="Pavlidis P."/>
            <person name="Sarris P.F."/>
        </authorList>
    </citation>
    <scope>NUCLEOTIDE SEQUENCE [LARGE SCALE GENOMIC DNA]</scope>
    <source>
        <strain evidence="3">cv. PFS-1207/04</strain>
    </source>
</reference>
<keyword evidence="1" id="KW-1133">Transmembrane helix</keyword>
<keyword evidence="3" id="KW-1185">Reference proteome</keyword>
<evidence type="ECO:0000313" key="3">
    <source>
        <dbReference type="Proteomes" id="UP000266723"/>
    </source>
</evidence>
<gene>
    <name evidence="2" type="ORF">DY000_02032334</name>
</gene>
<keyword evidence="1" id="KW-0472">Membrane</keyword>
<keyword evidence="1" id="KW-0812">Transmembrane</keyword>
<name>A0ABQ7DER5_BRACR</name>